<dbReference type="Proteomes" id="UP001501231">
    <property type="component" value="Unassembled WGS sequence"/>
</dbReference>
<dbReference type="PANTHER" id="PTHR43630">
    <property type="entry name" value="POLY-BETA-1,6-N-ACETYL-D-GLUCOSAMINE SYNTHASE"/>
    <property type="match status" value="1"/>
</dbReference>
<feature type="compositionally biased region" description="Basic and acidic residues" evidence="4">
    <location>
        <begin position="377"/>
        <end position="397"/>
    </location>
</feature>
<dbReference type="SUPFAM" id="SSF53448">
    <property type="entry name" value="Nucleotide-diphospho-sugar transferases"/>
    <property type="match status" value="1"/>
</dbReference>
<feature type="transmembrane region" description="Helical" evidence="5">
    <location>
        <begin position="239"/>
        <end position="257"/>
    </location>
</feature>
<name>A0ABN3KHE4_9ACTN</name>
<dbReference type="EMBL" id="BAAARW010000050">
    <property type="protein sequence ID" value="GAA2459445.1"/>
    <property type="molecule type" value="Genomic_DNA"/>
</dbReference>
<comment type="caution">
    <text evidence="7">The sequence shown here is derived from an EMBL/GenBank/DDBJ whole genome shotgun (WGS) entry which is preliminary data.</text>
</comment>
<evidence type="ECO:0000313" key="8">
    <source>
        <dbReference type="Proteomes" id="UP001501231"/>
    </source>
</evidence>
<gene>
    <name evidence="7" type="ORF">GCM10010191_94620</name>
</gene>
<feature type="region of interest" description="Disordered" evidence="4">
    <location>
        <begin position="363"/>
        <end position="408"/>
    </location>
</feature>
<dbReference type="Gene3D" id="3.90.550.10">
    <property type="entry name" value="Spore Coat Polysaccharide Biosynthesis Protein SpsA, Chain A"/>
    <property type="match status" value="1"/>
</dbReference>
<dbReference type="CDD" id="cd06423">
    <property type="entry name" value="CESA_like"/>
    <property type="match status" value="1"/>
</dbReference>
<evidence type="ECO:0000313" key="7">
    <source>
        <dbReference type="EMBL" id="GAA2459445.1"/>
    </source>
</evidence>
<comment type="similarity">
    <text evidence="1">Belongs to the glycosyltransferase 2 family.</text>
</comment>
<keyword evidence="5" id="KW-0472">Membrane</keyword>
<accession>A0ABN3KHE4</accession>
<dbReference type="InterPro" id="IPR029044">
    <property type="entry name" value="Nucleotide-diphossugar_trans"/>
</dbReference>
<evidence type="ECO:0000256" key="5">
    <source>
        <dbReference type="SAM" id="Phobius"/>
    </source>
</evidence>
<organism evidence="7 8">
    <name type="scientific">Actinomadura vinacea</name>
    <dbReference type="NCBI Taxonomy" id="115336"/>
    <lineage>
        <taxon>Bacteria</taxon>
        <taxon>Bacillati</taxon>
        <taxon>Actinomycetota</taxon>
        <taxon>Actinomycetes</taxon>
        <taxon>Streptosporangiales</taxon>
        <taxon>Thermomonosporaceae</taxon>
        <taxon>Actinomadura</taxon>
    </lineage>
</organism>
<evidence type="ECO:0000256" key="3">
    <source>
        <dbReference type="ARBA" id="ARBA00022679"/>
    </source>
</evidence>
<dbReference type="RefSeq" id="WP_344598645.1">
    <property type="nucleotide sequence ID" value="NZ_BAAARW010000050.1"/>
</dbReference>
<evidence type="ECO:0000256" key="2">
    <source>
        <dbReference type="ARBA" id="ARBA00022676"/>
    </source>
</evidence>
<sequence length="408" mass="45625">MKVSVIVPAHNEEQGLPATLASLMAQTDPACQIIVVDDGSIDRTGEVARTYGVTVLRPPHNLGSKAKAQNHALPHCEGDLVLAVDADTILAPDYIERLKPAFADPGVAIAAGNVQTRFTRTVWERGRSIEYLFGFHWHRPIQASAQSPMVCSGCCSAFRRDLLLAHGGFPERTIVEDMDLTWSAQIAGHKAVYVGDAVAWAADPETLPFLRRQVRRWMAGFFQNVRLHLRQLVFRKPMLALWVLLAILEILLAPLWWATPVLLTLTWNMPVGQSIAWWWGTELLLMAPPLIYAAKRRRIPLRQVLLNIPCVYPARAINTYYAWKGLITELLLVPLGLTTSLTIYEKGRADTLPPGPYIPRHATQQRIQALKPPQGSHPEDQHGKPGHPNTEKRDHEPPQGTVKRTMRD</sequence>
<keyword evidence="3" id="KW-0808">Transferase</keyword>
<keyword evidence="2" id="KW-0328">Glycosyltransferase</keyword>
<dbReference type="Pfam" id="PF00535">
    <property type="entry name" value="Glycos_transf_2"/>
    <property type="match status" value="1"/>
</dbReference>
<protein>
    <recommendedName>
        <fullName evidence="6">Glycosyltransferase 2-like domain-containing protein</fullName>
    </recommendedName>
</protein>
<proteinExistence type="inferred from homology"/>
<feature type="transmembrane region" description="Helical" evidence="5">
    <location>
        <begin position="277"/>
        <end position="294"/>
    </location>
</feature>
<evidence type="ECO:0000256" key="4">
    <source>
        <dbReference type="SAM" id="MobiDB-lite"/>
    </source>
</evidence>
<dbReference type="InterPro" id="IPR001173">
    <property type="entry name" value="Glyco_trans_2-like"/>
</dbReference>
<keyword evidence="5" id="KW-1133">Transmembrane helix</keyword>
<feature type="domain" description="Glycosyltransferase 2-like" evidence="6">
    <location>
        <begin position="4"/>
        <end position="163"/>
    </location>
</feature>
<keyword evidence="8" id="KW-1185">Reference proteome</keyword>
<keyword evidence="5" id="KW-0812">Transmembrane</keyword>
<reference evidence="7 8" key="1">
    <citation type="journal article" date="2019" name="Int. J. Syst. Evol. Microbiol.">
        <title>The Global Catalogue of Microorganisms (GCM) 10K type strain sequencing project: providing services to taxonomists for standard genome sequencing and annotation.</title>
        <authorList>
            <consortium name="The Broad Institute Genomics Platform"/>
            <consortium name="The Broad Institute Genome Sequencing Center for Infectious Disease"/>
            <person name="Wu L."/>
            <person name="Ma J."/>
        </authorList>
    </citation>
    <scope>NUCLEOTIDE SEQUENCE [LARGE SCALE GENOMIC DNA]</scope>
    <source>
        <strain evidence="7 8">JCM 3325</strain>
    </source>
</reference>
<evidence type="ECO:0000256" key="1">
    <source>
        <dbReference type="ARBA" id="ARBA00006739"/>
    </source>
</evidence>
<dbReference type="PANTHER" id="PTHR43630:SF1">
    <property type="entry name" value="POLY-BETA-1,6-N-ACETYL-D-GLUCOSAMINE SYNTHASE"/>
    <property type="match status" value="1"/>
</dbReference>
<evidence type="ECO:0000259" key="6">
    <source>
        <dbReference type="Pfam" id="PF00535"/>
    </source>
</evidence>